<evidence type="ECO:0000256" key="2">
    <source>
        <dbReference type="SAM" id="Phobius"/>
    </source>
</evidence>
<feature type="region of interest" description="Disordered" evidence="1">
    <location>
        <begin position="67"/>
        <end position="96"/>
    </location>
</feature>
<proteinExistence type="predicted"/>
<feature type="transmembrane region" description="Helical" evidence="2">
    <location>
        <begin position="7"/>
        <end position="24"/>
    </location>
</feature>
<dbReference type="EMBL" id="OY726397">
    <property type="protein sequence ID" value="CAJ1507345.1"/>
    <property type="molecule type" value="Genomic_DNA"/>
</dbReference>
<evidence type="ECO:0000256" key="1">
    <source>
        <dbReference type="SAM" id="MobiDB-lite"/>
    </source>
</evidence>
<organism evidence="3 4">
    <name type="scientific">[Mycobacterium] burgundiense</name>
    <dbReference type="NCBI Taxonomy" id="3064286"/>
    <lineage>
        <taxon>Bacteria</taxon>
        <taxon>Bacillati</taxon>
        <taxon>Actinomycetota</taxon>
        <taxon>Actinomycetes</taxon>
        <taxon>Mycobacteriales</taxon>
        <taxon>Mycobacteriaceae</taxon>
        <taxon>Mycolicibacterium</taxon>
    </lineage>
</organism>
<keyword evidence="2" id="KW-0472">Membrane</keyword>
<feature type="transmembrane region" description="Helical" evidence="2">
    <location>
        <begin position="30"/>
        <end position="48"/>
    </location>
</feature>
<sequence length="263" mass="28402">MARGKESGGVGAGIFAIFILIAVIPKEVWIFLGVTAAIAVVVWIGVTIGKAVHKNMLEAEEQARKQRAADAAKAKRDREEKIRREKQQRIDTMGEKNAARVESAQSAVRKIAASEAAREGWLGDIDFTADIAAIATGFQKAFALNKVAGELSALADPSADDRKLLAEAKAAAKNLETTAIERVELIGRCAKEARLVDASLQKERDDARTAEQRAELHGKLSAMLYGIEATPDVTPADSAADRVLSRVAAYREIKKQIQLARDT</sequence>
<evidence type="ECO:0000313" key="3">
    <source>
        <dbReference type="EMBL" id="CAJ1507345.1"/>
    </source>
</evidence>
<keyword evidence="2" id="KW-1133">Transmembrane helix</keyword>
<gene>
    <name evidence="3" type="ORF">MU0053_003480</name>
</gene>
<keyword evidence="2" id="KW-0812">Transmembrane</keyword>
<evidence type="ECO:0000313" key="4">
    <source>
        <dbReference type="Proteomes" id="UP001190465"/>
    </source>
</evidence>
<protein>
    <submittedName>
        <fullName evidence="3">Uncharacterized protein</fullName>
    </submittedName>
</protein>
<keyword evidence="4" id="KW-1185">Reference proteome</keyword>
<name>A0ABM9LZA9_9MYCO</name>
<dbReference type="Proteomes" id="UP001190465">
    <property type="component" value="Chromosome"/>
</dbReference>
<accession>A0ABM9LZA9</accession>
<reference evidence="3 4" key="1">
    <citation type="submission" date="2023-08" db="EMBL/GenBank/DDBJ databases">
        <authorList>
            <person name="Folkvardsen B D."/>
            <person name="Norman A."/>
        </authorList>
    </citation>
    <scope>NUCLEOTIDE SEQUENCE [LARGE SCALE GENOMIC DNA]</scope>
    <source>
        <strain evidence="3 4">Mu0053</strain>
    </source>
</reference>
<dbReference type="RefSeq" id="WP_308478863.1">
    <property type="nucleotide sequence ID" value="NZ_OY726397.1"/>
</dbReference>